<dbReference type="Gene3D" id="2.40.50.1020">
    <property type="entry name" value="LytTr DNA-binding domain"/>
    <property type="match status" value="1"/>
</dbReference>
<feature type="chain" id="PRO_5021000214" evidence="3">
    <location>
        <begin position="25"/>
        <end position="507"/>
    </location>
</feature>
<dbReference type="SMART" id="SM00850">
    <property type="entry name" value="LytTR"/>
    <property type="match status" value="1"/>
</dbReference>
<keyword evidence="6" id="KW-1185">Reference proteome</keyword>
<keyword evidence="3" id="KW-0732">Signal</keyword>
<dbReference type="InterPro" id="IPR046947">
    <property type="entry name" value="LytR-like"/>
</dbReference>
<keyword evidence="2" id="KW-1133">Transmembrane helix</keyword>
<dbReference type="PANTHER" id="PTHR37299:SF1">
    <property type="entry name" value="STAGE 0 SPORULATION PROTEIN A HOMOLOG"/>
    <property type="match status" value="1"/>
</dbReference>
<gene>
    <name evidence="5" type="ORF">E5163_08760</name>
</gene>
<evidence type="ECO:0000256" key="3">
    <source>
        <dbReference type="SAM" id="SignalP"/>
    </source>
</evidence>
<feature type="transmembrane region" description="Helical" evidence="2">
    <location>
        <begin position="176"/>
        <end position="196"/>
    </location>
</feature>
<dbReference type="AlphaFoldDB" id="A0A4V3RY87"/>
<feature type="transmembrane region" description="Helical" evidence="2">
    <location>
        <begin position="203"/>
        <end position="222"/>
    </location>
</feature>
<reference evidence="5 6" key="1">
    <citation type="journal article" date="2017" name="Int. J. Syst. Evol. Microbiol.">
        <title>Marinicauda algicola sp. nov., isolated from a marine red alga Rhodosorus marinus.</title>
        <authorList>
            <person name="Jeong S.E."/>
            <person name="Jeon S.H."/>
            <person name="Chun B.H."/>
            <person name="Kim D.W."/>
            <person name="Jeon C.O."/>
        </authorList>
    </citation>
    <scope>NUCLEOTIDE SEQUENCE [LARGE SCALE GENOMIC DNA]</scope>
    <source>
        <strain evidence="5 6">JCM 31718</strain>
    </source>
</reference>
<dbReference type="PANTHER" id="PTHR37299">
    <property type="entry name" value="TRANSCRIPTIONAL REGULATOR-RELATED"/>
    <property type="match status" value="1"/>
</dbReference>
<feature type="transmembrane region" description="Helical" evidence="2">
    <location>
        <begin position="293"/>
        <end position="313"/>
    </location>
</feature>
<organism evidence="5 6">
    <name type="scientific">Marinicauda algicola</name>
    <dbReference type="NCBI Taxonomy" id="2029849"/>
    <lineage>
        <taxon>Bacteria</taxon>
        <taxon>Pseudomonadati</taxon>
        <taxon>Pseudomonadota</taxon>
        <taxon>Alphaproteobacteria</taxon>
        <taxon>Maricaulales</taxon>
        <taxon>Maricaulaceae</taxon>
        <taxon>Marinicauda</taxon>
    </lineage>
</organism>
<keyword evidence="1" id="KW-0175">Coiled coil</keyword>
<feature type="coiled-coil region" evidence="1">
    <location>
        <begin position="364"/>
        <end position="391"/>
    </location>
</feature>
<feature type="transmembrane region" description="Helical" evidence="2">
    <location>
        <begin position="242"/>
        <end position="261"/>
    </location>
</feature>
<proteinExistence type="predicted"/>
<dbReference type="GO" id="GO:0000156">
    <property type="term" value="F:phosphorelay response regulator activity"/>
    <property type="evidence" value="ECO:0007669"/>
    <property type="project" value="InterPro"/>
</dbReference>
<evidence type="ECO:0000256" key="1">
    <source>
        <dbReference type="SAM" id="Coils"/>
    </source>
</evidence>
<dbReference type="OrthoDB" id="9781059at2"/>
<evidence type="ECO:0000256" key="2">
    <source>
        <dbReference type="SAM" id="Phobius"/>
    </source>
</evidence>
<keyword evidence="2" id="KW-0472">Membrane</keyword>
<dbReference type="PROSITE" id="PS50930">
    <property type="entry name" value="HTH_LYTTR"/>
    <property type="match status" value="1"/>
</dbReference>
<dbReference type="Proteomes" id="UP000308054">
    <property type="component" value="Unassembled WGS sequence"/>
</dbReference>
<name>A0A4V3RY87_9PROT</name>
<sequence length="507" mass="53518">MRRFLPVALLAALLAAAVAAHAQAQDFFWPQWHETRVCPAASGEHEPPAFDAPECRDIALFDVDPQDELLWVRVPVRLGPAAPAPAGVYVSARAASAVWLNGAYLGANGRPAAHAGEERPGVMDLVLYAPPDLLEEGENTVVLLMSAHRGFVHLGNPVHLVGIGTYGDPAGTRLQAYWPALLTFGALFAGAVYFAAAALRGSAAVGSGALALAAAAACAQLVAEVLRGLWAYPYPVHDLRLVAIVALAALSGSALSLFAWAQAFRRGYALVFAASLALASGAALAVGSFDLKAVIALLGPIVFAVGALSVAAVRGQRHALAPLGLLALFAAVVLVAPGQFLDRYFYLMMAGLLFALFARQALMLAEETRRRREEQGRALRLEQALARARERSAPTRLPVSGAGRIDLVEAERIVRCQAAGDYVELHLDSGACLLHDGTLGALEAELPETFLRVHRSHIVNTGHIAALERDPSGVGELVLETGARVPVSRRILPRVRGALRGVRPDGA</sequence>
<dbReference type="InterPro" id="IPR007492">
    <property type="entry name" value="LytTR_DNA-bd_dom"/>
</dbReference>
<evidence type="ECO:0000313" key="6">
    <source>
        <dbReference type="Proteomes" id="UP000308054"/>
    </source>
</evidence>
<comment type="caution">
    <text evidence="5">The sequence shown here is derived from an EMBL/GenBank/DDBJ whole genome shotgun (WGS) entry which is preliminary data.</text>
</comment>
<protein>
    <submittedName>
        <fullName evidence="5">LytTR family transcriptional regulator</fullName>
    </submittedName>
</protein>
<feature type="transmembrane region" description="Helical" evidence="2">
    <location>
        <begin position="268"/>
        <end position="287"/>
    </location>
</feature>
<evidence type="ECO:0000313" key="5">
    <source>
        <dbReference type="EMBL" id="TGY89199.1"/>
    </source>
</evidence>
<accession>A0A4V3RY87</accession>
<feature type="signal peptide" evidence="3">
    <location>
        <begin position="1"/>
        <end position="24"/>
    </location>
</feature>
<dbReference type="Pfam" id="PF04397">
    <property type="entry name" value="LytTR"/>
    <property type="match status" value="1"/>
</dbReference>
<keyword evidence="2" id="KW-0812">Transmembrane</keyword>
<feature type="transmembrane region" description="Helical" evidence="2">
    <location>
        <begin position="320"/>
        <end position="338"/>
    </location>
</feature>
<feature type="transmembrane region" description="Helical" evidence="2">
    <location>
        <begin position="344"/>
        <end position="362"/>
    </location>
</feature>
<dbReference type="GO" id="GO:0003677">
    <property type="term" value="F:DNA binding"/>
    <property type="evidence" value="ECO:0007669"/>
    <property type="project" value="InterPro"/>
</dbReference>
<dbReference type="RefSeq" id="WP_135995739.1">
    <property type="nucleotide sequence ID" value="NZ_CP071057.1"/>
</dbReference>
<evidence type="ECO:0000259" key="4">
    <source>
        <dbReference type="PROSITE" id="PS50930"/>
    </source>
</evidence>
<feature type="domain" description="HTH LytTR-type" evidence="4">
    <location>
        <begin position="397"/>
        <end position="501"/>
    </location>
</feature>
<dbReference type="EMBL" id="SRXW01000002">
    <property type="protein sequence ID" value="TGY89199.1"/>
    <property type="molecule type" value="Genomic_DNA"/>
</dbReference>